<accession>A0A183IG66</accession>
<sequence length="193" mass="21841">MLKTYSSSIRQASFRAILILLWPCLIFALTAQQVITGEVVAGNYSYFRITKEGSLALILFSYEGDVDLYVSSSVSSPTYEFGWHDFKSASCGVDHVEIESRIKRPVFVGIYGYSQNVLNRFVLVVSLFDPHDEHVSDMWDWVNSLEFTGDSKTVLDLLLKKDKTSLQSTLLYFGEMIVSFLLFILDVLAESFA</sequence>
<name>A0A183IG66_9BILA</name>
<dbReference type="AlphaFoldDB" id="A0A183IG66"/>
<evidence type="ECO:0000256" key="4">
    <source>
        <dbReference type="ARBA" id="ARBA00022729"/>
    </source>
</evidence>
<evidence type="ECO:0000256" key="2">
    <source>
        <dbReference type="ARBA" id="ARBA00008960"/>
    </source>
</evidence>
<dbReference type="OrthoDB" id="10046613at2759"/>
<keyword evidence="6" id="KW-1133">Transmembrane helix</keyword>
<organism evidence="9">
    <name type="scientific">Soboliphyme baturini</name>
    <dbReference type="NCBI Taxonomy" id="241478"/>
    <lineage>
        <taxon>Eukaryota</taxon>
        <taxon>Metazoa</taxon>
        <taxon>Ecdysozoa</taxon>
        <taxon>Nematoda</taxon>
        <taxon>Enoplea</taxon>
        <taxon>Dorylaimia</taxon>
        <taxon>Dioctophymatida</taxon>
        <taxon>Dioctophymatoidea</taxon>
        <taxon>Soboliphymatidae</taxon>
        <taxon>Soboliphyme</taxon>
    </lineage>
</organism>
<evidence type="ECO:0000313" key="8">
    <source>
        <dbReference type="Proteomes" id="UP000270296"/>
    </source>
</evidence>
<dbReference type="EMBL" id="UZAM01007319">
    <property type="protein sequence ID" value="VDO98307.1"/>
    <property type="molecule type" value="Genomic_DNA"/>
</dbReference>
<protein>
    <submittedName>
        <fullName evidence="9">GOLD domain-containing protein</fullName>
    </submittedName>
</protein>
<dbReference type="PANTHER" id="PTHR31703">
    <property type="entry name" value="UPF0669 PROTEIN C6ORF120"/>
    <property type="match status" value="1"/>
</dbReference>
<reference evidence="7 8" key="2">
    <citation type="submission" date="2018-11" db="EMBL/GenBank/DDBJ databases">
        <authorList>
            <consortium name="Pathogen Informatics"/>
        </authorList>
    </citation>
    <scope>NUCLEOTIDE SEQUENCE [LARGE SCALE GENOMIC DNA]</scope>
</reference>
<reference evidence="9" key="1">
    <citation type="submission" date="2016-06" db="UniProtKB">
        <authorList>
            <consortium name="WormBaseParasite"/>
        </authorList>
    </citation>
    <scope>IDENTIFICATION</scope>
</reference>
<gene>
    <name evidence="7" type="ORF">SBAD_LOCUS2610</name>
</gene>
<comment type="similarity">
    <text evidence="2">Belongs to the UPF0669 family.</text>
</comment>
<proteinExistence type="inferred from homology"/>
<dbReference type="GO" id="GO:0005576">
    <property type="term" value="C:extracellular region"/>
    <property type="evidence" value="ECO:0007669"/>
    <property type="project" value="UniProtKB-SubCell"/>
</dbReference>
<evidence type="ECO:0000313" key="7">
    <source>
        <dbReference type="EMBL" id="VDO98307.1"/>
    </source>
</evidence>
<dbReference type="Pfam" id="PF17065">
    <property type="entry name" value="UPF0669"/>
    <property type="match status" value="1"/>
</dbReference>
<dbReference type="InterPro" id="IPR031420">
    <property type="entry name" value="UPF0669"/>
</dbReference>
<keyword evidence="6" id="KW-0812">Transmembrane</keyword>
<evidence type="ECO:0000256" key="3">
    <source>
        <dbReference type="ARBA" id="ARBA00022525"/>
    </source>
</evidence>
<feature type="transmembrane region" description="Helical" evidence="6">
    <location>
        <begin position="170"/>
        <end position="189"/>
    </location>
</feature>
<dbReference type="Proteomes" id="UP000270296">
    <property type="component" value="Unassembled WGS sequence"/>
</dbReference>
<evidence type="ECO:0000256" key="1">
    <source>
        <dbReference type="ARBA" id="ARBA00004613"/>
    </source>
</evidence>
<keyword evidence="8" id="KW-1185">Reference proteome</keyword>
<evidence type="ECO:0000313" key="9">
    <source>
        <dbReference type="WBParaSite" id="SBAD_0000274001-mRNA-1"/>
    </source>
</evidence>
<keyword evidence="5" id="KW-0325">Glycoprotein</keyword>
<evidence type="ECO:0000256" key="5">
    <source>
        <dbReference type="ARBA" id="ARBA00023180"/>
    </source>
</evidence>
<keyword evidence="4" id="KW-0732">Signal</keyword>
<evidence type="ECO:0000256" key="6">
    <source>
        <dbReference type="SAM" id="Phobius"/>
    </source>
</evidence>
<dbReference type="WBParaSite" id="SBAD_0000274001-mRNA-1">
    <property type="protein sequence ID" value="SBAD_0000274001-mRNA-1"/>
    <property type="gene ID" value="SBAD_0000274001"/>
</dbReference>
<keyword evidence="6" id="KW-0472">Membrane</keyword>
<dbReference type="PANTHER" id="PTHR31703:SF2">
    <property type="entry name" value="UPF0669 PROTEIN C6ORF120"/>
    <property type="match status" value="1"/>
</dbReference>
<keyword evidence="3" id="KW-0964">Secreted</keyword>
<comment type="subcellular location">
    <subcellularLocation>
        <location evidence="1">Secreted</location>
    </subcellularLocation>
</comment>